<feature type="compositionally biased region" description="Acidic residues" evidence="2">
    <location>
        <begin position="242"/>
        <end position="258"/>
    </location>
</feature>
<feature type="compositionally biased region" description="Basic and acidic residues" evidence="2">
    <location>
        <begin position="259"/>
        <end position="279"/>
    </location>
</feature>
<name>A0A9W6U7L3_9STRA</name>
<protein>
    <submittedName>
        <fullName evidence="3">Unnamed protein product</fullName>
    </submittedName>
</protein>
<feature type="coiled-coil region" evidence="1">
    <location>
        <begin position="163"/>
        <end position="190"/>
    </location>
</feature>
<evidence type="ECO:0000313" key="4">
    <source>
        <dbReference type="Proteomes" id="UP001165121"/>
    </source>
</evidence>
<reference evidence="3" key="1">
    <citation type="submission" date="2023-04" db="EMBL/GenBank/DDBJ databases">
        <title>Phytophthora fragariaefolia NBRC 109709.</title>
        <authorList>
            <person name="Ichikawa N."/>
            <person name="Sato H."/>
            <person name="Tonouchi N."/>
        </authorList>
    </citation>
    <scope>NUCLEOTIDE SEQUENCE</scope>
    <source>
        <strain evidence="3">NBRC 109709</strain>
    </source>
</reference>
<keyword evidence="4" id="KW-1185">Reference proteome</keyword>
<dbReference type="EMBL" id="BSXT01000436">
    <property type="protein sequence ID" value="GMF27398.1"/>
    <property type="molecule type" value="Genomic_DNA"/>
</dbReference>
<feature type="region of interest" description="Disordered" evidence="2">
    <location>
        <begin position="206"/>
        <end position="285"/>
    </location>
</feature>
<feature type="compositionally biased region" description="Basic and acidic residues" evidence="2">
    <location>
        <begin position="206"/>
        <end position="216"/>
    </location>
</feature>
<sequence>MPLAPAIKSLLEAALRPLLAQLQEAKAREDQDSAARPLLALRLKEKVAECLREWIAEPVHGFVLRKEHVVNGMRLDDLVATPAGAGYLRGYRGVDGFCTVVYPWGHGFVHVKDVEKVQQALQKHLKKRTYNEYVALEHQQLFEQIEGLLENLPPAPQEGKGAAKEGQVDVEEYKELLKSLEEEVSDVVDGCVGLVKELRRAHLPKEPEHKIMRTEKDDDMPAAEADQRSNDESPGQENKEQEEQEIQGEQEEQEEQGEQEQRLEAQKELPPDVSEHKEENEMEGS</sequence>
<dbReference type="AlphaFoldDB" id="A0A9W6U7L3"/>
<dbReference type="Proteomes" id="UP001165121">
    <property type="component" value="Unassembled WGS sequence"/>
</dbReference>
<dbReference type="OrthoDB" id="164177at2759"/>
<gene>
    <name evidence="3" type="ORF">Pfra01_000542900</name>
</gene>
<comment type="caution">
    <text evidence="3">The sequence shown here is derived from an EMBL/GenBank/DDBJ whole genome shotgun (WGS) entry which is preliminary data.</text>
</comment>
<evidence type="ECO:0000313" key="3">
    <source>
        <dbReference type="EMBL" id="GMF27398.1"/>
    </source>
</evidence>
<evidence type="ECO:0000256" key="1">
    <source>
        <dbReference type="SAM" id="Coils"/>
    </source>
</evidence>
<evidence type="ECO:0000256" key="2">
    <source>
        <dbReference type="SAM" id="MobiDB-lite"/>
    </source>
</evidence>
<proteinExistence type="predicted"/>
<feature type="compositionally biased region" description="Basic and acidic residues" evidence="2">
    <location>
        <begin position="225"/>
        <end position="241"/>
    </location>
</feature>
<organism evidence="3 4">
    <name type="scientific">Phytophthora fragariaefolia</name>
    <dbReference type="NCBI Taxonomy" id="1490495"/>
    <lineage>
        <taxon>Eukaryota</taxon>
        <taxon>Sar</taxon>
        <taxon>Stramenopiles</taxon>
        <taxon>Oomycota</taxon>
        <taxon>Peronosporomycetes</taxon>
        <taxon>Peronosporales</taxon>
        <taxon>Peronosporaceae</taxon>
        <taxon>Phytophthora</taxon>
    </lineage>
</organism>
<keyword evidence="1" id="KW-0175">Coiled coil</keyword>
<accession>A0A9W6U7L3</accession>